<feature type="domain" description="PCI" evidence="3">
    <location>
        <begin position="401"/>
        <end position="582"/>
    </location>
</feature>
<evidence type="ECO:0000313" key="4">
    <source>
        <dbReference type="EMBL" id="KAJ7005752.1"/>
    </source>
</evidence>
<dbReference type="GO" id="GO:0008541">
    <property type="term" value="C:proteasome regulatory particle, lid subcomplex"/>
    <property type="evidence" value="ECO:0007669"/>
    <property type="project" value="TreeGrafter"/>
</dbReference>
<reference evidence="4" key="1">
    <citation type="journal article" date="2023" name="Mol. Ecol. Resour.">
        <title>Chromosome-level genome assembly of a triploid poplar Populus alba 'Berolinensis'.</title>
        <authorList>
            <person name="Chen S."/>
            <person name="Yu Y."/>
            <person name="Wang X."/>
            <person name="Wang S."/>
            <person name="Zhang T."/>
            <person name="Zhou Y."/>
            <person name="He R."/>
            <person name="Meng N."/>
            <person name="Wang Y."/>
            <person name="Liu W."/>
            <person name="Liu Z."/>
            <person name="Liu J."/>
            <person name="Guo Q."/>
            <person name="Huang H."/>
            <person name="Sederoff R.R."/>
            <person name="Wang G."/>
            <person name="Qu G."/>
            <person name="Chen S."/>
        </authorList>
    </citation>
    <scope>NUCLEOTIDE SEQUENCE</scope>
    <source>
        <strain evidence="4">SC-2020</strain>
    </source>
</reference>
<dbReference type="Pfam" id="PF25573">
    <property type="entry name" value="TPR_PSMD3_N"/>
    <property type="match status" value="3"/>
</dbReference>
<proteinExistence type="inferred from homology"/>
<dbReference type="Pfam" id="PF08375">
    <property type="entry name" value="Rpn3_C"/>
    <property type="match status" value="2"/>
</dbReference>
<dbReference type="PROSITE" id="PS50250">
    <property type="entry name" value="PCI"/>
    <property type="match status" value="2"/>
</dbReference>
<dbReference type="AlphaFoldDB" id="A0AAD6WAW0"/>
<comment type="similarity">
    <text evidence="1">Belongs to the proteasome subunit S3 family.</text>
</comment>
<organism evidence="4 5">
    <name type="scientific">Populus alba x Populus x berolinensis</name>
    <dbReference type="NCBI Taxonomy" id="444605"/>
    <lineage>
        <taxon>Eukaryota</taxon>
        <taxon>Viridiplantae</taxon>
        <taxon>Streptophyta</taxon>
        <taxon>Embryophyta</taxon>
        <taxon>Tracheophyta</taxon>
        <taxon>Spermatophyta</taxon>
        <taxon>Magnoliopsida</taxon>
        <taxon>eudicotyledons</taxon>
        <taxon>Gunneridae</taxon>
        <taxon>Pentapetalae</taxon>
        <taxon>rosids</taxon>
        <taxon>fabids</taxon>
        <taxon>Malpighiales</taxon>
        <taxon>Salicaceae</taxon>
        <taxon>Saliceae</taxon>
        <taxon>Populus</taxon>
    </lineage>
</organism>
<dbReference type="InterPro" id="IPR000717">
    <property type="entry name" value="PCI_dom"/>
</dbReference>
<dbReference type="GO" id="GO:0042176">
    <property type="term" value="P:regulation of protein catabolic process"/>
    <property type="evidence" value="ECO:0007669"/>
    <property type="project" value="InterPro"/>
</dbReference>
<dbReference type="Proteomes" id="UP001164929">
    <property type="component" value="Chromosome 2"/>
</dbReference>
<evidence type="ECO:0000259" key="3">
    <source>
        <dbReference type="PROSITE" id="PS50250"/>
    </source>
</evidence>
<gene>
    <name evidence="4" type="ORF">NC653_005162</name>
</gene>
<evidence type="ECO:0000256" key="1">
    <source>
        <dbReference type="ARBA" id="ARBA00007912"/>
    </source>
</evidence>
<accession>A0AAD6WAW0</accession>
<dbReference type="Pfam" id="PF01399">
    <property type="entry name" value="PCI"/>
    <property type="match status" value="2"/>
</dbReference>
<comment type="caution">
    <text evidence="4">The sequence shown here is derived from an EMBL/GenBank/DDBJ whole genome shotgun (WGS) entry which is preliminary data.</text>
</comment>
<name>A0AAD6WAW0_9ROSI</name>
<dbReference type="GO" id="GO:0030234">
    <property type="term" value="F:enzyme regulator activity"/>
    <property type="evidence" value="ECO:0007669"/>
    <property type="project" value="InterPro"/>
</dbReference>
<evidence type="ECO:0000313" key="5">
    <source>
        <dbReference type="Proteomes" id="UP001164929"/>
    </source>
</evidence>
<keyword evidence="2" id="KW-0647">Proteasome</keyword>
<sequence>MWCVIYSSQAKACSLDGITRVMSLNMAELDSVSVLAARLYFYYSYSYEVSGDIAEIRWNLLDWYSVAALNHDELGQETLLNLLLRNYLHYNLYDQAEKLRSKAPKFLSLSSQQKPFRNAILSHKPDSSGVELARDAGHSSSHHFVFGGPPGLVSAEMSTEAQIISTSSTPAPSNSITSPMESSLKSLIDIASLIETGSCKKEVFHIARAVRLTNSLKKKLVEPNLLQAFLDFALSPGSELHNLLSGFLHHQGGELGMEADSATSAPAKRVSPELEIYCYLLMLLFLIDQNRYNKAKAFSSAAVVRVSNLSRGAVETAGALASRVLYFYYSYIHEVIDDLAEIRWDLLYLLTISTLHHDDLGQETLLNLLLRNYLHYNFYDQAEKLRSKALRFQSHTIQQVCRYLFYLGKIRTIQLEYKDARESLLHAARKAPVAAHGFRILCSKWAVLVHLLLGEIPERTIFKQSGMERALRPYFMLTNAVRIGDLELFRNVAEDLAGFFGSDKTYNLIVRLRHNVIRTGLRKISISYSRISLADVAEKLKLDSASPVADVESITAKAIRDGAIHAILDHANGWLVSKDTGDIYSTAKPLAVFSSRIAFCLNLHNDAVKALRFPPKTQEEKDSDEYWRESQVFDEEIAREYMDEDETIIWIVLCISMVESLISAAMSQDSEINSNFTASSYTSAFISTYESLIKIVSHIELRSDVRRTARAVRLTNCLRKNLTEDTLIQYLLNFGLLKNSELNARLSSFLIIEEDEETDSAMSVCAIEFSLELEFYCYFLVLIFLIDQKRYNEAKACSLDGITRVMSLNMAELDSVSVLAARLYFYYSYSYEVSGDIAEIRWNLLDWYSVAALNHDELGQETLLNLLLRNYLHYNLYDQAEKLRSKAPKFLSLSSQQTRRYLFYTGKIQTIRLAYTDAKESFLQAVWRGPVAARGFRIQCTKWTVLVRLLLGEIPERTVFMQSGMERILRPYFELTNAVRIGDLELFGNVAEEFAGTFISDGTKNLIVRLQHSVIRTGLRSISISYSSISLAEVADKLKMHSRNLLADVENVVAKAIRDGAINAKIDHANGWLISKETRDIYATAEPQVAFSSRISFYLNLYNETVRALLLPSGNDMHDSRRSASQALYGELLELLEEVRDKYLKK</sequence>
<keyword evidence="5" id="KW-1185">Reference proteome</keyword>
<dbReference type="InterPro" id="IPR050756">
    <property type="entry name" value="CSN3"/>
</dbReference>
<dbReference type="InterPro" id="IPR057985">
    <property type="entry name" value="TPR_PSMD3_N"/>
</dbReference>
<dbReference type="SUPFAM" id="SSF46785">
    <property type="entry name" value="Winged helix' DNA-binding domain"/>
    <property type="match status" value="2"/>
</dbReference>
<dbReference type="InterPro" id="IPR013586">
    <property type="entry name" value="PSMD3_C"/>
</dbReference>
<dbReference type="InterPro" id="IPR036390">
    <property type="entry name" value="WH_DNA-bd_sf"/>
</dbReference>
<protein>
    <recommendedName>
        <fullName evidence="3">PCI domain-containing protein</fullName>
    </recommendedName>
</protein>
<dbReference type="FunFam" id="1.25.40.570:FF:000012">
    <property type="entry name" value="probable 26S proteasome non-ATPase regulatory subunit 3"/>
    <property type="match status" value="2"/>
</dbReference>
<dbReference type="GO" id="GO:0006511">
    <property type="term" value="P:ubiquitin-dependent protein catabolic process"/>
    <property type="evidence" value="ECO:0007669"/>
    <property type="project" value="TreeGrafter"/>
</dbReference>
<feature type="domain" description="PCI" evidence="3">
    <location>
        <begin position="899"/>
        <end position="1080"/>
    </location>
</feature>
<dbReference type="EMBL" id="JAQIZT010000002">
    <property type="protein sequence ID" value="KAJ7005752.1"/>
    <property type="molecule type" value="Genomic_DNA"/>
</dbReference>
<dbReference type="SMART" id="SM00088">
    <property type="entry name" value="PINT"/>
    <property type="match status" value="2"/>
</dbReference>
<dbReference type="PANTHER" id="PTHR10758">
    <property type="entry name" value="26S PROTEASOME NON-ATPASE REGULATORY SUBUNIT 3/COP9 SIGNALOSOME COMPLEX SUBUNIT 3"/>
    <property type="match status" value="1"/>
</dbReference>
<dbReference type="PANTHER" id="PTHR10758:SF19">
    <property type="entry name" value="26S PROTEASOME NON-ATPASE REGULATORY SUBUNIT 3-RELATED"/>
    <property type="match status" value="1"/>
</dbReference>
<dbReference type="Gene3D" id="1.25.40.570">
    <property type="match status" value="2"/>
</dbReference>
<dbReference type="SMART" id="SM00753">
    <property type="entry name" value="PAM"/>
    <property type="match status" value="2"/>
</dbReference>
<evidence type="ECO:0000256" key="2">
    <source>
        <dbReference type="ARBA" id="ARBA00022942"/>
    </source>
</evidence>